<dbReference type="EMBL" id="NQNY01000006">
    <property type="protein sequence ID" value="PAK21369.1"/>
    <property type="molecule type" value="Genomic_DNA"/>
</dbReference>
<dbReference type="Proteomes" id="UP000216943">
    <property type="component" value="Unassembled WGS sequence"/>
</dbReference>
<proteinExistence type="predicted"/>
<gene>
    <name evidence="1" type="ORF">CJJ23_02405</name>
</gene>
<evidence type="ECO:0000313" key="1">
    <source>
        <dbReference type="EMBL" id="PAK21369.1"/>
    </source>
</evidence>
<sequence>MKQYPDNVAKNEKEIEITYDKVDRSFDPHTFTPVLYELKNSDFGINNNEKYKISKYWNTSIKALKSERIISASSYLNIDLSQYSEGWNRIKIKDNTFSNEIDESYSEILIKSKIEFDNLIDTSRKSYLINMENDKNALIEFGRLKGYFDDNFFQNNVLTIVSVLDWIHYFKQGSSRFIDDYYSEISGNNINIKLLKREYVANQDPGYNAKKEIKFISNKNKEKGIPIEIELPNMSATLFMPINKSRLSNLEEVKINLSISDLE</sequence>
<organism evidence="1 2">
    <name type="scientific">Mycoplasmopsis agassizii</name>
    <dbReference type="NCBI Taxonomy" id="33922"/>
    <lineage>
        <taxon>Bacteria</taxon>
        <taxon>Bacillati</taxon>
        <taxon>Mycoplasmatota</taxon>
        <taxon>Mycoplasmoidales</taxon>
        <taxon>Metamycoplasmataceae</taxon>
        <taxon>Mycoplasmopsis</taxon>
    </lineage>
</organism>
<reference evidence="2" key="1">
    <citation type="submission" date="2017-08" db="EMBL/GenBank/DDBJ databases">
        <authorList>
            <person name="Alvarez-Ponce D."/>
            <person name="Weitzman C.L."/>
            <person name="Tillett R.L."/>
            <person name="Sandmeier F.C."/>
            <person name="Tracy C.R."/>
        </authorList>
    </citation>
    <scope>NUCLEOTIDE SEQUENCE [LARGE SCALE GENOMIC DNA]</scope>
    <source>
        <strain evidence="2">723</strain>
    </source>
</reference>
<dbReference type="AlphaFoldDB" id="A0A269TIS1"/>
<dbReference type="RefSeq" id="WP_095334782.1">
    <property type="nucleotide sequence ID" value="NZ_NQNY01000006.1"/>
</dbReference>
<comment type="caution">
    <text evidence="1">The sequence shown here is derived from an EMBL/GenBank/DDBJ whole genome shotgun (WGS) entry which is preliminary data.</text>
</comment>
<dbReference type="OrthoDB" id="9934867at2"/>
<name>A0A269TIS1_9BACT</name>
<protein>
    <submittedName>
        <fullName evidence="1">Uncharacterized protein</fullName>
    </submittedName>
</protein>
<accession>A0A269TIS1</accession>
<evidence type="ECO:0000313" key="2">
    <source>
        <dbReference type="Proteomes" id="UP000216943"/>
    </source>
</evidence>